<accession>A0A8I0FX70</accession>
<comment type="caution">
    <text evidence="1">The sequence shown here is derived from an EMBL/GenBank/DDBJ whole genome shotgun (WGS) entry which is preliminary data.</text>
</comment>
<sequence length="97" mass="10923">MTKRDLAAEFETLRRRVEKVRRGDDNGPILTIESVSILSESPDVIVGRVEYVDERATGRPLRTSDFDYETQNFAVEGPEDAADLLLVNLEEEVLAVD</sequence>
<gene>
    <name evidence="2" type="ORF">BJ975_000422</name>
    <name evidence="1" type="ORF">IDH50_02250</name>
</gene>
<dbReference type="AlphaFoldDB" id="A0A8I0FX70"/>
<dbReference type="Proteomes" id="UP000659061">
    <property type="component" value="Unassembled WGS sequence"/>
</dbReference>
<protein>
    <submittedName>
        <fullName evidence="1">Uncharacterized protein</fullName>
    </submittedName>
</protein>
<reference evidence="1" key="2">
    <citation type="submission" date="2020-09" db="EMBL/GenBank/DDBJ databases">
        <title>Novel species in genus Aeromicrobium.</title>
        <authorList>
            <person name="Zhang G."/>
        </authorList>
    </citation>
    <scope>NUCLEOTIDE SEQUENCE</scope>
    <source>
        <strain evidence="1">SSW1-57</strain>
    </source>
</reference>
<dbReference type="EMBL" id="JACWMT010000001">
    <property type="protein sequence ID" value="MBD1269044.1"/>
    <property type="molecule type" value="Genomic_DNA"/>
</dbReference>
<dbReference type="Proteomes" id="UP000587211">
    <property type="component" value="Unassembled WGS sequence"/>
</dbReference>
<dbReference type="EMBL" id="JACBZN010000001">
    <property type="protein sequence ID" value="NYI37047.1"/>
    <property type="molecule type" value="Genomic_DNA"/>
</dbReference>
<evidence type="ECO:0000313" key="3">
    <source>
        <dbReference type="Proteomes" id="UP000587211"/>
    </source>
</evidence>
<evidence type="ECO:0000313" key="1">
    <source>
        <dbReference type="EMBL" id="MBD1269044.1"/>
    </source>
</evidence>
<evidence type="ECO:0000313" key="4">
    <source>
        <dbReference type="Proteomes" id="UP000659061"/>
    </source>
</evidence>
<evidence type="ECO:0000313" key="2">
    <source>
        <dbReference type="EMBL" id="NYI37047.1"/>
    </source>
</evidence>
<reference evidence="2 3" key="1">
    <citation type="submission" date="2020-07" db="EMBL/GenBank/DDBJ databases">
        <title>Sequencing the genomes of 1000 actinobacteria strains.</title>
        <authorList>
            <person name="Klenk H.-P."/>
        </authorList>
    </citation>
    <scope>NUCLEOTIDE SEQUENCE [LARGE SCALE GENOMIC DNA]</scope>
    <source>
        <strain evidence="2 3">DSM 19087</strain>
    </source>
</reference>
<proteinExistence type="predicted"/>
<keyword evidence="3" id="KW-1185">Reference proteome</keyword>
<dbReference type="RefSeq" id="WP_179423198.1">
    <property type="nucleotide sequence ID" value="NZ_BAAAMP010000002.1"/>
</dbReference>
<organism evidence="1 4">
    <name type="scientific">Aeromicrobium tamlense</name>
    <dbReference type="NCBI Taxonomy" id="375541"/>
    <lineage>
        <taxon>Bacteria</taxon>
        <taxon>Bacillati</taxon>
        <taxon>Actinomycetota</taxon>
        <taxon>Actinomycetes</taxon>
        <taxon>Propionibacteriales</taxon>
        <taxon>Nocardioidaceae</taxon>
        <taxon>Aeromicrobium</taxon>
    </lineage>
</organism>
<name>A0A8I0FX70_9ACTN</name>